<dbReference type="NCBIfam" id="NF007764">
    <property type="entry name" value="PRK10446.1"/>
    <property type="match status" value="1"/>
</dbReference>
<dbReference type="GO" id="GO:0005840">
    <property type="term" value="C:ribosome"/>
    <property type="evidence" value="ECO:0007669"/>
    <property type="project" value="UniProtKB-KW"/>
</dbReference>
<dbReference type="Gene3D" id="3.30.470.20">
    <property type="entry name" value="ATP-grasp fold, B domain"/>
    <property type="match status" value="1"/>
</dbReference>
<organism evidence="12 13">
    <name type="scientific">Sphingobacterium pedocola</name>
    <dbReference type="NCBI Taxonomy" id="2082722"/>
    <lineage>
        <taxon>Bacteria</taxon>
        <taxon>Pseudomonadati</taxon>
        <taxon>Bacteroidota</taxon>
        <taxon>Sphingobacteriia</taxon>
        <taxon>Sphingobacteriales</taxon>
        <taxon>Sphingobacteriaceae</taxon>
        <taxon>Sphingobacterium</taxon>
    </lineage>
</organism>
<dbReference type="PANTHER" id="PTHR21621">
    <property type="entry name" value="RIBOSOMAL PROTEIN S6 MODIFICATION PROTEIN"/>
    <property type="match status" value="1"/>
</dbReference>
<dbReference type="InterPro" id="IPR013651">
    <property type="entry name" value="ATP-grasp_RimK-type"/>
</dbReference>
<keyword evidence="4" id="KW-0479">Metal-binding</keyword>
<evidence type="ECO:0000256" key="9">
    <source>
        <dbReference type="ARBA" id="ARBA00023211"/>
    </source>
</evidence>
<comment type="caution">
    <text evidence="12">The sequence shown here is derived from an EMBL/GenBank/DDBJ whole genome shotgun (WGS) entry which is preliminary data.</text>
</comment>
<keyword evidence="12" id="KW-0689">Ribosomal protein</keyword>
<keyword evidence="3 12" id="KW-0436">Ligase</keyword>
<dbReference type="GO" id="GO:0016874">
    <property type="term" value="F:ligase activity"/>
    <property type="evidence" value="ECO:0007669"/>
    <property type="project" value="UniProtKB-KW"/>
</dbReference>
<proteinExistence type="predicted"/>
<evidence type="ECO:0000256" key="6">
    <source>
        <dbReference type="ARBA" id="ARBA00022840"/>
    </source>
</evidence>
<keyword evidence="12" id="KW-0687">Ribonucleoprotein</keyword>
<keyword evidence="5 10" id="KW-0547">Nucleotide-binding</keyword>
<keyword evidence="8" id="KW-0648">Protein biosynthesis</keyword>
<evidence type="ECO:0000313" key="12">
    <source>
        <dbReference type="EMBL" id="MBE8722549.1"/>
    </source>
</evidence>
<evidence type="ECO:0000259" key="11">
    <source>
        <dbReference type="PROSITE" id="PS50975"/>
    </source>
</evidence>
<evidence type="ECO:0000256" key="7">
    <source>
        <dbReference type="ARBA" id="ARBA00022842"/>
    </source>
</evidence>
<evidence type="ECO:0000256" key="4">
    <source>
        <dbReference type="ARBA" id="ARBA00022723"/>
    </source>
</evidence>
<dbReference type="Gene3D" id="3.30.1490.20">
    <property type="entry name" value="ATP-grasp fold, A domain"/>
    <property type="match status" value="1"/>
</dbReference>
<dbReference type="NCBIfam" id="TIGR00768">
    <property type="entry name" value="rimK_fam"/>
    <property type="match status" value="1"/>
</dbReference>
<evidence type="ECO:0000256" key="2">
    <source>
        <dbReference type="ARBA" id="ARBA00001946"/>
    </source>
</evidence>
<dbReference type="Pfam" id="PF08443">
    <property type="entry name" value="RimK"/>
    <property type="match status" value="1"/>
</dbReference>
<accession>A0ABR9TB49</accession>
<dbReference type="SUPFAM" id="SSF56059">
    <property type="entry name" value="Glutathione synthetase ATP-binding domain-like"/>
    <property type="match status" value="1"/>
</dbReference>
<reference evidence="12 13" key="1">
    <citation type="submission" date="2018-02" db="EMBL/GenBank/DDBJ databases">
        <title>Sphingobacterium KA21.</title>
        <authorList>
            <person name="Vasarhelyi B.M."/>
            <person name="Deshmukh S."/>
            <person name="Balint B."/>
            <person name="Kukolya J."/>
        </authorList>
    </citation>
    <scope>NUCLEOTIDE SEQUENCE [LARGE SCALE GENOMIC DNA]</scope>
    <source>
        <strain evidence="12 13">Ka21</strain>
    </source>
</reference>
<keyword evidence="13" id="KW-1185">Reference proteome</keyword>
<dbReference type="PANTHER" id="PTHR21621:SF7">
    <property type="entry name" value="RIBOSOMAL PROTEIN BS6--L-GLUTAMATE LIGASE"/>
    <property type="match status" value="1"/>
</dbReference>
<dbReference type="InterPro" id="IPR041107">
    <property type="entry name" value="Rimk_N"/>
</dbReference>
<evidence type="ECO:0000256" key="3">
    <source>
        <dbReference type="ARBA" id="ARBA00022598"/>
    </source>
</evidence>
<dbReference type="EMBL" id="PSKQ01000024">
    <property type="protein sequence ID" value="MBE8722549.1"/>
    <property type="molecule type" value="Genomic_DNA"/>
</dbReference>
<evidence type="ECO:0000256" key="10">
    <source>
        <dbReference type="PROSITE-ProRule" id="PRU00409"/>
    </source>
</evidence>
<keyword evidence="6 10" id="KW-0067">ATP-binding</keyword>
<dbReference type="PROSITE" id="PS50975">
    <property type="entry name" value="ATP_GRASP"/>
    <property type="match status" value="1"/>
</dbReference>
<evidence type="ECO:0000313" key="13">
    <source>
        <dbReference type="Proteomes" id="UP000618319"/>
    </source>
</evidence>
<comment type="cofactor">
    <cofactor evidence="1">
        <name>Mn(2+)</name>
        <dbReference type="ChEBI" id="CHEBI:29035"/>
    </cofactor>
</comment>
<evidence type="ECO:0000256" key="1">
    <source>
        <dbReference type="ARBA" id="ARBA00001936"/>
    </source>
</evidence>
<feature type="domain" description="ATP-grasp" evidence="11">
    <location>
        <begin position="104"/>
        <end position="287"/>
    </location>
</feature>
<comment type="cofactor">
    <cofactor evidence="2">
        <name>Mg(2+)</name>
        <dbReference type="ChEBI" id="CHEBI:18420"/>
    </cofactor>
</comment>
<dbReference type="InterPro" id="IPR011761">
    <property type="entry name" value="ATP-grasp"/>
</dbReference>
<dbReference type="RefSeq" id="WP_196938949.1">
    <property type="nucleotide sequence ID" value="NZ_MU158689.1"/>
</dbReference>
<dbReference type="Proteomes" id="UP000618319">
    <property type="component" value="Unassembled WGS sequence"/>
</dbReference>
<protein>
    <submittedName>
        <fullName evidence="12">30S ribosomal protein S6--L-glutamate ligase</fullName>
    </submittedName>
</protein>
<evidence type="ECO:0000256" key="8">
    <source>
        <dbReference type="ARBA" id="ARBA00022917"/>
    </source>
</evidence>
<name>A0ABR9TB49_9SPHI</name>
<dbReference type="Gene3D" id="3.40.50.20">
    <property type="match status" value="1"/>
</dbReference>
<sequence length="310" mass="33424">MKIAVLSTNKHLYSTRRLVEAAAARGHECIVIDHSKCYVGIRQGQPSIHYKGHDIADIDAIIPRIGASVTFYGSAIVRQFEVMNVISANPSQAITRSRDKLRCMQILSGAGLGLPITGFARTASDVDDLISMVGGAPLVIKLIEGTQGIGVVLAETKKAASSVIEAFYGLGSNILIQEYIKEAKGSDIRAFVVDGKVVGAMKRTAKEGEFRSNLHRGGTAEIVKLTRKERETAIAAAKAMGLTVAGVDMLPSDRGPLILEVNSSPGLEGIETATHKDIASEIIKYLERQHEVKQLSNPIVKRKIKKESKL</sequence>
<dbReference type="InterPro" id="IPR004666">
    <property type="entry name" value="Rp_bS6_RimK/Lys_biosynth_LsyX"/>
</dbReference>
<keyword evidence="7" id="KW-0460">Magnesium</keyword>
<evidence type="ECO:0000256" key="5">
    <source>
        <dbReference type="ARBA" id="ARBA00022741"/>
    </source>
</evidence>
<gene>
    <name evidence="12" type="ORF">C4F40_17625</name>
</gene>
<dbReference type="InterPro" id="IPR013815">
    <property type="entry name" value="ATP_grasp_subdomain_1"/>
</dbReference>
<dbReference type="Pfam" id="PF18030">
    <property type="entry name" value="Rimk_N"/>
    <property type="match status" value="1"/>
</dbReference>
<keyword evidence="9" id="KW-0464">Manganese</keyword>